<evidence type="ECO:0000256" key="1">
    <source>
        <dbReference type="SAM" id="MobiDB-lite"/>
    </source>
</evidence>
<sequence length="137" mass="16002">MLGTENAVSASNTECNCVFQKLRQLENEIREYKDLNENLVRKLDEELFHREIAQVESIQNKEALLEKARELQERDQQIEAQNQTIDTQNALLGYAWANAQEQQVMIRDLNQEMEEIISHNSHGDSSMNMNKKRRLSP</sequence>
<protein>
    <submittedName>
        <fullName evidence="2">Uncharacterized protein</fullName>
    </submittedName>
</protein>
<dbReference type="Proteomes" id="UP000240493">
    <property type="component" value="Unassembled WGS sequence"/>
</dbReference>
<accession>A0A2T3Z6H5</accession>
<feature type="compositionally biased region" description="Polar residues" evidence="1">
    <location>
        <begin position="118"/>
        <end position="129"/>
    </location>
</feature>
<gene>
    <name evidence="2" type="ORF">M441DRAFT_48250</name>
</gene>
<evidence type="ECO:0000313" key="2">
    <source>
        <dbReference type="EMBL" id="PTB40409.1"/>
    </source>
</evidence>
<name>A0A2T3Z6H5_TRIA4</name>
<dbReference type="AlphaFoldDB" id="A0A2T3Z6H5"/>
<dbReference type="EMBL" id="KZ679263">
    <property type="protein sequence ID" value="PTB40409.1"/>
    <property type="molecule type" value="Genomic_DNA"/>
</dbReference>
<keyword evidence="3" id="KW-1185">Reference proteome</keyword>
<organism evidence="2 3">
    <name type="scientific">Trichoderma asperellum (strain ATCC 204424 / CBS 433.97 / NBRC 101777)</name>
    <dbReference type="NCBI Taxonomy" id="1042311"/>
    <lineage>
        <taxon>Eukaryota</taxon>
        <taxon>Fungi</taxon>
        <taxon>Dikarya</taxon>
        <taxon>Ascomycota</taxon>
        <taxon>Pezizomycotina</taxon>
        <taxon>Sordariomycetes</taxon>
        <taxon>Hypocreomycetidae</taxon>
        <taxon>Hypocreales</taxon>
        <taxon>Hypocreaceae</taxon>
        <taxon>Trichoderma</taxon>
    </lineage>
</organism>
<feature type="region of interest" description="Disordered" evidence="1">
    <location>
        <begin position="118"/>
        <end position="137"/>
    </location>
</feature>
<proteinExistence type="predicted"/>
<reference evidence="2 3" key="1">
    <citation type="submission" date="2016-07" db="EMBL/GenBank/DDBJ databases">
        <title>Multiple horizontal gene transfer events from other fungi enriched the ability of initially mycotrophic Trichoderma (Ascomycota) to feed on dead plant biomass.</title>
        <authorList>
            <consortium name="DOE Joint Genome Institute"/>
            <person name="Aerts A."/>
            <person name="Atanasova L."/>
            <person name="Chenthamara K."/>
            <person name="Zhang J."/>
            <person name="Grujic M."/>
            <person name="Henrissat B."/>
            <person name="Kuo A."/>
            <person name="Salamov A."/>
            <person name="Lipzen A."/>
            <person name="Labutti K."/>
            <person name="Barry K."/>
            <person name="Miao Y."/>
            <person name="Rahimi M.J."/>
            <person name="Shen Q."/>
            <person name="Grigoriev I.V."/>
            <person name="Kubicek C.P."/>
            <person name="Druzhinina I.S."/>
        </authorList>
    </citation>
    <scope>NUCLEOTIDE SEQUENCE [LARGE SCALE GENOMIC DNA]</scope>
    <source>
        <strain evidence="2 3">CBS 433.97</strain>
    </source>
</reference>
<evidence type="ECO:0000313" key="3">
    <source>
        <dbReference type="Proteomes" id="UP000240493"/>
    </source>
</evidence>
<dbReference type="OrthoDB" id="5101820at2759"/>